<evidence type="ECO:0000313" key="3">
    <source>
        <dbReference type="Proteomes" id="UP001165082"/>
    </source>
</evidence>
<sequence>MLEEVEIEDEIEEIEEVYGTKFFGGAAEKDLYVDDDIESSKDYILQPLDTLFPDSTVYPIAASLNLAISTALNSSTPSSSAPSSPPIHSPSTSWTSPLSGSAGETLDERLREFNNFARDTLRGGYYSGKR</sequence>
<feature type="region of interest" description="Disordered" evidence="1">
    <location>
        <begin position="72"/>
        <end position="103"/>
    </location>
</feature>
<dbReference type="Proteomes" id="UP001165082">
    <property type="component" value="Unassembled WGS sequence"/>
</dbReference>
<comment type="caution">
    <text evidence="2">The sequence shown here is derived from an EMBL/GenBank/DDBJ whole genome shotgun (WGS) entry which is preliminary data.</text>
</comment>
<evidence type="ECO:0000313" key="2">
    <source>
        <dbReference type="EMBL" id="GMH56926.1"/>
    </source>
</evidence>
<evidence type="ECO:0000256" key="1">
    <source>
        <dbReference type="SAM" id="MobiDB-lite"/>
    </source>
</evidence>
<proteinExistence type="predicted"/>
<accession>A0A9W6ZRA1</accession>
<organism evidence="2 3">
    <name type="scientific">Triparma retinervis</name>
    <dbReference type="NCBI Taxonomy" id="2557542"/>
    <lineage>
        <taxon>Eukaryota</taxon>
        <taxon>Sar</taxon>
        <taxon>Stramenopiles</taxon>
        <taxon>Ochrophyta</taxon>
        <taxon>Bolidophyceae</taxon>
        <taxon>Parmales</taxon>
        <taxon>Triparmaceae</taxon>
        <taxon>Triparma</taxon>
    </lineage>
</organism>
<protein>
    <submittedName>
        <fullName evidence="2">Uncharacterized protein</fullName>
    </submittedName>
</protein>
<keyword evidence="3" id="KW-1185">Reference proteome</keyword>
<name>A0A9W6ZRA1_9STRA</name>
<dbReference type="EMBL" id="BRXZ01003546">
    <property type="protein sequence ID" value="GMH56926.1"/>
    <property type="molecule type" value="Genomic_DNA"/>
</dbReference>
<gene>
    <name evidence="2" type="ORF">TrRE_jg5292</name>
</gene>
<reference evidence="2" key="1">
    <citation type="submission" date="2022-07" db="EMBL/GenBank/DDBJ databases">
        <title>Genome analysis of Parmales, a sister group of diatoms, reveals the evolutionary specialization of diatoms from phago-mixotrophs to photoautotrophs.</title>
        <authorList>
            <person name="Ban H."/>
            <person name="Sato S."/>
            <person name="Yoshikawa S."/>
            <person name="Kazumasa Y."/>
            <person name="Nakamura Y."/>
            <person name="Ichinomiya M."/>
            <person name="Saitoh K."/>
            <person name="Sato N."/>
            <person name="Blanc-Mathieu R."/>
            <person name="Endo H."/>
            <person name="Kuwata A."/>
            <person name="Ogata H."/>
        </authorList>
    </citation>
    <scope>NUCLEOTIDE SEQUENCE</scope>
</reference>
<dbReference type="AlphaFoldDB" id="A0A9W6ZRA1"/>